<dbReference type="GO" id="GO:0097367">
    <property type="term" value="F:carbohydrate derivative binding"/>
    <property type="evidence" value="ECO:0007669"/>
    <property type="project" value="InterPro"/>
</dbReference>
<dbReference type="InParanoid" id="W4K0R8"/>
<dbReference type="GO" id="GO:0004347">
    <property type="term" value="F:glucose-6-phosphate isomerase activity"/>
    <property type="evidence" value="ECO:0007669"/>
    <property type="project" value="UniProtKB-EC"/>
</dbReference>
<protein>
    <recommendedName>
        <fullName evidence="4">Glucose-6-phosphate isomerase</fullName>
        <ecNumber evidence="4">5.3.1.9</ecNumber>
    </recommendedName>
</protein>
<dbReference type="GO" id="GO:0048029">
    <property type="term" value="F:monosaccharide binding"/>
    <property type="evidence" value="ECO:0007669"/>
    <property type="project" value="TreeGrafter"/>
</dbReference>
<dbReference type="CDD" id="cd05016">
    <property type="entry name" value="SIS_PGI_2"/>
    <property type="match status" value="1"/>
</dbReference>
<dbReference type="SUPFAM" id="SSF53697">
    <property type="entry name" value="SIS domain"/>
    <property type="match status" value="1"/>
</dbReference>
<keyword evidence="3 4" id="KW-0413">Isomerase</keyword>
<keyword evidence="6" id="KW-1185">Reference proteome</keyword>
<comment type="pathway">
    <text evidence="4">Carbohydrate degradation; glycolysis; D-glyceraldehyde 3-phosphate and glycerone phosphate from D-glucose: step 2/4.</text>
</comment>
<keyword evidence="1 4" id="KW-0312">Gluconeogenesis</keyword>
<dbReference type="PRINTS" id="PR00662">
    <property type="entry name" value="G6PISOMERASE"/>
</dbReference>
<dbReference type="HOGENOM" id="CLU_052063_0_0_1"/>
<name>W4K0R8_HETIT</name>
<dbReference type="EC" id="5.3.1.9" evidence="4"/>
<dbReference type="PANTHER" id="PTHR11469">
    <property type="entry name" value="GLUCOSE-6-PHOSPHATE ISOMERASE"/>
    <property type="match status" value="1"/>
</dbReference>
<dbReference type="KEGG" id="hir:HETIRDRAFT_453814"/>
<dbReference type="Gene3D" id="3.40.50.10490">
    <property type="entry name" value="Glucose-6-phosphate isomerase like protein, domain 1"/>
    <property type="match status" value="1"/>
</dbReference>
<dbReference type="FunFam" id="3.40.50.10490:FF:000060">
    <property type="entry name" value="Glucose-6-phosphate isomerase"/>
    <property type="match status" value="1"/>
</dbReference>
<dbReference type="GO" id="GO:0005829">
    <property type="term" value="C:cytosol"/>
    <property type="evidence" value="ECO:0007669"/>
    <property type="project" value="TreeGrafter"/>
</dbReference>
<comment type="similarity">
    <text evidence="4">Belongs to the GPI family.</text>
</comment>
<dbReference type="EMBL" id="KI925461">
    <property type="protein sequence ID" value="ETW79387.1"/>
    <property type="molecule type" value="Genomic_DNA"/>
</dbReference>
<dbReference type="InterPro" id="IPR035482">
    <property type="entry name" value="SIS_PGI_2"/>
</dbReference>
<organism evidence="5 6">
    <name type="scientific">Heterobasidion irregulare (strain TC 32-1)</name>
    <dbReference type="NCBI Taxonomy" id="747525"/>
    <lineage>
        <taxon>Eukaryota</taxon>
        <taxon>Fungi</taxon>
        <taxon>Dikarya</taxon>
        <taxon>Basidiomycota</taxon>
        <taxon>Agaricomycotina</taxon>
        <taxon>Agaricomycetes</taxon>
        <taxon>Russulales</taxon>
        <taxon>Bondarzewiaceae</taxon>
        <taxon>Heterobasidion</taxon>
        <taxon>Heterobasidion annosum species complex</taxon>
    </lineage>
</organism>
<dbReference type="GeneID" id="20676435"/>
<dbReference type="GO" id="GO:0006094">
    <property type="term" value="P:gluconeogenesis"/>
    <property type="evidence" value="ECO:0007669"/>
    <property type="project" value="UniProtKB-KW"/>
</dbReference>
<evidence type="ECO:0000313" key="5">
    <source>
        <dbReference type="EMBL" id="ETW79387.1"/>
    </source>
</evidence>
<keyword evidence="2 4" id="KW-0324">Glycolysis</keyword>
<reference evidence="5 6" key="1">
    <citation type="journal article" date="2012" name="New Phytol.">
        <title>Insight into trade-off between wood decay and parasitism from the genome of a fungal forest pathogen.</title>
        <authorList>
            <person name="Olson A."/>
            <person name="Aerts A."/>
            <person name="Asiegbu F."/>
            <person name="Belbahri L."/>
            <person name="Bouzid O."/>
            <person name="Broberg A."/>
            <person name="Canback B."/>
            <person name="Coutinho P.M."/>
            <person name="Cullen D."/>
            <person name="Dalman K."/>
            <person name="Deflorio G."/>
            <person name="van Diepen L.T."/>
            <person name="Dunand C."/>
            <person name="Duplessis S."/>
            <person name="Durling M."/>
            <person name="Gonthier P."/>
            <person name="Grimwood J."/>
            <person name="Fossdal C.G."/>
            <person name="Hansson D."/>
            <person name="Henrissat B."/>
            <person name="Hietala A."/>
            <person name="Himmelstrand K."/>
            <person name="Hoffmeister D."/>
            <person name="Hogberg N."/>
            <person name="James T.Y."/>
            <person name="Karlsson M."/>
            <person name="Kohler A."/>
            <person name="Kues U."/>
            <person name="Lee Y.H."/>
            <person name="Lin Y.C."/>
            <person name="Lind M."/>
            <person name="Lindquist E."/>
            <person name="Lombard V."/>
            <person name="Lucas S."/>
            <person name="Lunden K."/>
            <person name="Morin E."/>
            <person name="Murat C."/>
            <person name="Park J."/>
            <person name="Raffaello T."/>
            <person name="Rouze P."/>
            <person name="Salamov A."/>
            <person name="Schmutz J."/>
            <person name="Solheim H."/>
            <person name="Stahlberg J."/>
            <person name="Velez H."/>
            <person name="de Vries R.P."/>
            <person name="Wiebenga A."/>
            <person name="Woodward S."/>
            <person name="Yakovlev I."/>
            <person name="Garbelotto M."/>
            <person name="Martin F."/>
            <person name="Grigoriev I.V."/>
            <person name="Stenlid J."/>
        </authorList>
    </citation>
    <scope>NUCLEOTIDE SEQUENCE [LARGE SCALE GENOMIC DNA]</scope>
    <source>
        <strain evidence="5 6">TC 32-1</strain>
    </source>
</reference>
<evidence type="ECO:0000256" key="1">
    <source>
        <dbReference type="ARBA" id="ARBA00022432"/>
    </source>
</evidence>
<dbReference type="UniPathway" id="UPA00109">
    <property type="reaction ID" value="UER00181"/>
</dbReference>
<evidence type="ECO:0000256" key="2">
    <source>
        <dbReference type="ARBA" id="ARBA00023152"/>
    </source>
</evidence>
<dbReference type="GO" id="GO:0051156">
    <property type="term" value="P:glucose 6-phosphate metabolic process"/>
    <property type="evidence" value="ECO:0007669"/>
    <property type="project" value="TreeGrafter"/>
</dbReference>
<dbReference type="Pfam" id="PF00342">
    <property type="entry name" value="PGI"/>
    <property type="match status" value="1"/>
</dbReference>
<sequence>MSAKLTSGAILPDLAHEKDQLILNDLFAADLSHFSRFSKEYTAASDPTNNFLLDYSKSRITQPIFVTLFNLIRKASVEQVHGKVFIAPPPRRKALCCPLRTKEKVVNVFDIAKENMFGFWDWVGGCYSFWSAIGLSITLVIGYEHYEARLCGAHDIDAHFLTAPLEKNLPVLLAVIGLWYNNLRTDVRAAPYDQHTHKCADYLHSCDMKSSGKVITKGSKRVDYQTILVIWSVASTNGQHSFYQLLHQGTNIVPADFLAPGMSHNPLRGSLHRRILLSNYFVQSKALVFGKTEEQVCREVGSGANEALMKSKVVEGSRPSNSIFFPLLRPATLAHRSLRAQDLHTGHHLGHQLV</sequence>
<dbReference type="GO" id="GO:0006096">
    <property type="term" value="P:glycolytic process"/>
    <property type="evidence" value="ECO:0007669"/>
    <property type="project" value="UniProtKB-UniPathway"/>
</dbReference>
<dbReference type="RefSeq" id="XP_009549620.1">
    <property type="nucleotide sequence ID" value="XM_009551325.1"/>
</dbReference>
<accession>W4K0R8</accession>
<dbReference type="InterPro" id="IPR001672">
    <property type="entry name" value="G6P_Isomerase"/>
</dbReference>
<dbReference type="STRING" id="747525.W4K0R8"/>
<gene>
    <name evidence="5" type="ORF">HETIRDRAFT_453814</name>
</gene>
<proteinExistence type="inferred from homology"/>
<evidence type="ECO:0000256" key="3">
    <source>
        <dbReference type="ARBA" id="ARBA00023235"/>
    </source>
</evidence>
<evidence type="ECO:0000313" key="6">
    <source>
        <dbReference type="Proteomes" id="UP000030671"/>
    </source>
</evidence>
<dbReference type="InterPro" id="IPR046348">
    <property type="entry name" value="SIS_dom_sf"/>
</dbReference>
<dbReference type="PROSITE" id="PS51463">
    <property type="entry name" value="P_GLUCOSE_ISOMERASE_3"/>
    <property type="match status" value="1"/>
</dbReference>
<dbReference type="AlphaFoldDB" id="W4K0R8"/>
<dbReference type="OrthoDB" id="5831190at2759"/>
<dbReference type="PANTHER" id="PTHR11469:SF1">
    <property type="entry name" value="GLUCOSE-6-PHOSPHATE ISOMERASE"/>
    <property type="match status" value="1"/>
</dbReference>
<evidence type="ECO:0000256" key="4">
    <source>
        <dbReference type="RuleBase" id="RU000612"/>
    </source>
</evidence>
<dbReference type="Proteomes" id="UP000030671">
    <property type="component" value="Unassembled WGS sequence"/>
</dbReference>
<comment type="catalytic activity">
    <reaction evidence="4">
        <text>alpha-D-glucose 6-phosphate = beta-D-fructose 6-phosphate</text>
        <dbReference type="Rhea" id="RHEA:11816"/>
        <dbReference type="ChEBI" id="CHEBI:57634"/>
        <dbReference type="ChEBI" id="CHEBI:58225"/>
        <dbReference type="EC" id="5.3.1.9"/>
    </reaction>
</comment>
<dbReference type="eggNOG" id="KOG2446">
    <property type="taxonomic scope" value="Eukaryota"/>
</dbReference>